<feature type="transmembrane region" description="Helical" evidence="2">
    <location>
        <begin position="297"/>
        <end position="319"/>
    </location>
</feature>
<keyword evidence="5" id="KW-1185">Reference proteome</keyword>
<name>A0A9P3FJN2_9PEZI</name>
<feature type="region of interest" description="Disordered" evidence="1">
    <location>
        <begin position="1"/>
        <end position="66"/>
    </location>
</feature>
<feature type="compositionally biased region" description="Low complexity" evidence="1">
    <location>
        <begin position="7"/>
        <end position="19"/>
    </location>
</feature>
<keyword evidence="2" id="KW-0472">Membrane</keyword>
<dbReference type="AlphaFoldDB" id="A0A9P3FJN2"/>
<dbReference type="RefSeq" id="XP_044659607.1">
    <property type="nucleotide sequence ID" value="XM_044803672.1"/>
</dbReference>
<protein>
    <recommendedName>
        <fullName evidence="3">DUF6594 domain-containing protein</fullName>
    </recommendedName>
</protein>
<dbReference type="EMBL" id="BOLY01000005">
    <property type="protein sequence ID" value="GIZ45120.1"/>
    <property type="molecule type" value="Genomic_DNA"/>
</dbReference>
<feature type="domain" description="DUF6594" evidence="3">
    <location>
        <begin position="107"/>
        <end position="366"/>
    </location>
</feature>
<dbReference type="GeneID" id="68293878"/>
<keyword evidence="2" id="KW-1133">Transmembrane helix</keyword>
<accession>A0A9P3FJN2</accession>
<feature type="compositionally biased region" description="Polar residues" evidence="1">
    <location>
        <begin position="55"/>
        <end position="64"/>
    </location>
</feature>
<dbReference type="PANTHER" id="PTHR34502">
    <property type="entry name" value="DUF6594 DOMAIN-CONTAINING PROTEIN-RELATED"/>
    <property type="match status" value="1"/>
</dbReference>
<dbReference type="OrthoDB" id="3533814at2759"/>
<keyword evidence="2" id="KW-0812">Transmembrane</keyword>
<evidence type="ECO:0000313" key="5">
    <source>
        <dbReference type="Proteomes" id="UP000825890"/>
    </source>
</evidence>
<dbReference type="Proteomes" id="UP000825890">
    <property type="component" value="Unassembled WGS sequence"/>
</dbReference>
<evidence type="ECO:0000256" key="1">
    <source>
        <dbReference type="SAM" id="MobiDB-lite"/>
    </source>
</evidence>
<evidence type="ECO:0000259" key="3">
    <source>
        <dbReference type="Pfam" id="PF20237"/>
    </source>
</evidence>
<proteinExistence type="predicted"/>
<dbReference type="PANTHER" id="PTHR34502:SF3">
    <property type="entry name" value="DUF6594 DOMAIN-CONTAINING PROTEIN"/>
    <property type="match status" value="1"/>
</dbReference>
<comment type="caution">
    <text evidence="4">The sequence shown here is derived from an EMBL/GenBank/DDBJ whole genome shotgun (WGS) entry which is preliminary data.</text>
</comment>
<organism evidence="4 5">
    <name type="scientific">Cercospora kikuchii</name>
    <dbReference type="NCBI Taxonomy" id="84275"/>
    <lineage>
        <taxon>Eukaryota</taxon>
        <taxon>Fungi</taxon>
        <taxon>Dikarya</taxon>
        <taxon>Ascomycota</taxon>
        <taxon>Pezizomycotina</taxon>
        <taxon>Dothideomycetes</taxon>
        <taxon>Dothideomycetidae</taxon>
        <taxon>Mycosphaerellales</taxon>
        <taxon>Mycosphaerellaceae</taxon>
        <taxon>Cercospora</taxon>
    </lineage>
</organism>
<evidence type="ECO:0000313" key="4">
    <source>
        <dbReference type="EMBL" id="GIZ45120.1"/>
    </source>
</evidence>
<gene>
    <name evidence="4" type="ORF">CKM354_000830300</name>
</gene>
<dbReference type="InterPro" id="IPR046529">
    <property type="entry name" value="DUF6594"/>
</dbReference>
<sequence>MPKPQSRSESPSVSPTSTVLGNGQEPSAVIGTASEHDVTSTHTTSSHSPPDSVDLESQSATTRRPSVINVLRKFSSTFSDQIPPHWKPNHINEKRDTRSLEDYPKGFPRFAAWMNCDENFLMTRRYGWLHNRVMLYRQSELRQLEIKLQLCDEGDEESKDPALVDHRMFARGDAGEYRKELIQQIDEKLEQYDSIVRRVKEMSSLPKATRRNYTSVCNHIDKHAPIAQREQDVFMNDSDFVALVEQHETKSFDGFVEDILTLLPCKRVTQFFFSNAEQRASSTDESLFLYDKRRIDVFIRLIMTFLAVGLLLAPVVVLFREQDSGTVKIVVILVFTLFFSLALSLATRARRAEVFAATAAYCAVLVVFLGNFIPGNSAVVSS</sequence>
<dbReference type="Pfam" id="PF20237">
    <property type="entry name" value="DUF6594"/>
    <property type="match status" value="1"/>
</dbReference>
<feature type="transmembrane region" description="Helical" evidence="2">
    <location>
        <begin position="354"/>
        <end position="373"/>
    </location>
</feature>
<reference evidence="4 5" key="1">
    <citation type="submission" date="2021-01" db="EMBL/GenBank/DDBJ databases">
        <title>Cercospora kikuchii MAFF 305040 whole genome shotgun sequence.</title>
        <authorList>
            <person name="Kashiwa T."/>
            <person name="Suzuki T."/>
        </authorList>
    </citation>
    <scope>NUCLEOTIDE SEQUENCE [LARGE SCALE GENOMIC DNA]</scope>
    <source>
        <strain evidence="4 5">MAFF 305040</strain>
    </source>
</reference>
<feature type="transmembrane region" description="Helical" evidence="2">
    <location>
        <begin position="325"/>
        <end position="347"/>
    </location>
</feature>
<feature type="compositionally biased region" description="Low complexity" evidence="1">
    <location>
        <begin position="40"/>
        <end position="52"/>
    </location>
</feature>
<evidence type="ECO:0000256" key="2">
    <source>
        <dbReference type="SAM" id="Phobius"/>
    </source>
</evidence>